<evidence type="ECO:0000313" key="2">
    <source>
        <dbReference type="Proteomes" id="UP001139981"/>
    </source>
</evidence>
<sequence length="109" mass="12739">MSNKDAAAATTGIREELLRRFIESGERERLQDILRSKLQASGWQDRVKDKCQKYVHERSTNIDDITVDNMAEEVMPYARSSVPEYIKSEIMEDVRAFIYRVMPENKDQP</sequence>
<evidence type="ECO:0000313" key="1">
    <source>
        <dbReference type="EMBL" id="KAJ2894456.1"/>
    </source>
</evidence>
<dbReference type="Proteomes" id="UP001139981">
    <property type="component" value="Unassembled WGS sequence"/>
</dbReference>
<accession>A0ACC1M4N3</accession>
<comment type="caution">
    <text evidence="1">The sequence shown here is derived from an EMBL/GenBank/DDBJ whole genome shotgun (WGS) entry which is preliminary data.</text>
</comment>
<gene>
    <name evidence="1" type="ORF">IWW38_002577</name>
</gene>
<keyword evidence="2" id="KW-1185">Reference proteome</keyword>
<reference evidence="1" key="1">
    <citation type="submission" date="2022-07" db="EMBL/GenBank/DDBJ databases">
        <title>Phylogenomic reconstructions and comparative analyses of Kickxellomycotina fungi.</title>
        <authorList>
            <person name="Reynolds N.K."/>
            <person name="Stajich J.E."/>
            <person name="Barry K."/>
            <person name="Grigoriev I.V."/>
            <person name="Crous P."/>
            <person name="Smith M.E."/>
        </authorList>
    </citation>
    <scope>NUCLEOTIDE SEQUENCE</scope>
    <source>
        <strain evidence="1">CBS 190363</strain>
    </source>
</reference>
<name>A0ACC1M4N3_9FUNG</name>
<organism evidence="1 2">
    <name type="scientific">Coemansia aciculifera</name>
    <dbReference type="NCBI Taxonomy" id="417176"/>
    <lineage>
        <taxon>Eukaryota</taxon>
        <taxon>Fungi</taxon>
        <taxon>Fungi incertae sedis</taxon>
        <taxon>Zoopagomycota</taxon>
        <taxon>Kickxellomycotina</taxon>
        <taxon>Kickxellomycetes</taxon>
        <taxon>Kickxellales</taxon>
        <taxon>Kickxellaceae</taxon>
        <taxon>Coemansia</taxon>
    </lineage>
</organism>
<proteinExistence type="predicted"/>
<protein>
    <submittedName>
        <fullName evidence="1">Uncharacterized protein</fullName>
    </submittedName>
</protein>
<dbReference type="EMBL" id="JANBVB010000412">
    <property type="protein sequence ID" value="KAJ2894456.1"/>
    <property type="molecule type" value="Genomic_DNA"/>
</dbReference>